<comment type="similarity">
    <text evidence="1 4">Belongs to the D-isomer specific 2-hydroxyacid dehydrogenase family.</text>
</comment>
<dbReference type="CDD" id="cd05301">
    <property type="entry name" value="GDH"/>
    <property type="match status" value="1"/>
</dbReference>
<dbReference type="Proteomes" id="UP001431209">
    <property type="component" value="Unassembled WGS sequence"/>
</dbReference>
<evidence type="ECO:0000256" key="1">
    <source>
        <dbReference type="ARBA" id="ARBA00005854"/>
    </source>
</evidence>
<dbReference type="InterPro" id="IPR006139">
    <property type="entry name" value="D-isomer_2_OHA_DH_cat_dom"/>
</dbReference>
<proteinExistence type="inferred from homology"/>
<dbReference type="SUPFAM" id="SSF51735">
    <property type="entry name" value="NAD(P)-binding Rossmann-fold domains"/>
    <property type="match status" value="1"/>
</dbReference>
<reference evidence="7 8" key="1">
    <citation type="submission" date="2024-03" db="EMBL/GenBank/DDBJ databases">
        <title>The Acrasis kona genome and developmental transcriptomes reveal deep origins of eukaryotic multicellular pathways.</title>
        <authorList>
            <person name="Sheikh S."/>
            <person name="Fu C.-J."/>
            <person name="Brown M.W."/>
            <person name="Baldauf S.L."/>
        </authorList>
    </citation>
    <scope>NUCLEOTIDE SEQUENCE [LARGE SCALE GENOMIC DNA]</scope>
    <source>
        <strain evidence="7 8">ATCC MYA-3509</strain>
    </source>
</reference>
<dbReference type="EMBL" id="JAOPGA020000496">
    <property type="protein sequence ID" value="KAL0479038.1"/>
    <property type="molecule type" value="Genomic_DNA"/>
</dbReference>
<dbReference type="Pfam" id="PF00389">
    <property type="entry name" value="2-Hacid_dh"/>
    <property type="match status" value="1"/>
</dbReference>
<dbReference type="SUPFAM" id="SSF52283">
    <property type="entry name" value="Formate/glycerate dehydrogenase catalytic domain-like"/>
    <property type="match status" value="1"/>
</dbReference>
<sequence length="332" mass="37499">MNKKKVLSFRPLIFLEPYKEKYDIILVEPDSVKEDKNPHQYIIDQINKHKPHAIYLSHFTFQFKEEQSFPHQFINNNLLSKIDKTNLKVIANHGVGYDHIDAQACKDHNVIVTNTPDVLSDATADTAMFLILNVARRFTEFEKRLRDGKWQGTPSVFGVDPKNKTLGIVGLGSIGNKLAERAEAFGMNVIYHNRNKKDVDFEYCNKLEDLLSRSDFVSLNLPFSPQTKHLLDKSKLDHMKKGSYLINTSRGAIVDEQALVDKLKSGDLSGAGLDVFEKEPSIHPDLLTLPNCTLLPHVGSQTSDTRLEMEKLAWDNIDAVLSGNGPITQCNK</sequence>
<accession>A0AAW2YQ37</accession>
<organism evidence="7 8">
    <name type="scientific">Acrasis kona</name>
    <dbReference type="NCBI Taxonomy" id="1008807"/>
    <lineage>
        <taxon>Eukaryota</taxon>
        <taxon>Discoba</taxon>
        <taxon>Heterolobosea</taxon>
        <taxon>Tetramitia</taxon>
        <taxon>Eutetramitia</taxon>
        <taxon>Acrasidae</taxon>
        <taxon>Acrasis</taxon>
    </lineage>
</organism>
<evidence type="ECO:0000313" key="7">
    <source>
        <dbReference type="EMBL" id="KAL0479038.1"/>
    </source>
</evidence>
<dbReference type="InterPro" id="IPR050223">
    <property type="entry name" value="D-isomer_2-hydroxyacid_DH"/>
</dbReference>
<evidence type="ECO:0000256" key="2">
    <source>
        <dbReference type="ARBA" id="ARBA00023002"/>
    </source>
</evidence>
<dbReference type="PANTHER" id="PTHR10996">
    <property type="entry name" value="2-HYDROXYACID DEHYDROGENASE-RELATED"/>
    <property type="match status" value="1"/>
</dbReference>
<keyword evidence="3" id="KW-0520">NAD</keyword>
<dbReference type="GO" id="GO:0030267">
    <property type="term" value="F:glyoxylate reductase (NADPH) activity"/>
    <property type="evidence" value="ECO:0007669"/>
    <property type="project" value="TreeGrafter"/>
</dbReference>
<dbReference type="PROSITE" id="PS00670">
    <property type="entry name" value="D_2_HYDROXYACID_DH_2"/>
    <property type="match status" value="1"/>
</dbReference>
<protein>
    <submittedName>
        <fullName evidence="7">Glyoxylate reductase</fullName>
    </submittedName>
</protein>
<feature type="domain" description="D-isomer specific 2-hydroxyacid dehydrogenase NAD-binding" evidence="6">
    <location>
        <begin position="129"/>
        <end position="299"/>
    </location>
</feature>
<dbReference type="AlphaFoldDB" id="A0AAW2YQ37"/>
<dbReference type="InterPro" id="IPR029753">
    <property type="entry name" value="D-isomer_DH_CS"/>
</dbReference>
<evidence type="ECO:0000259" key="5">
    <source>
        <dbReference type="Pfam" id="PF00389"/>
    </source>
</evidence>
<name>A0AAW2YQ37_9EUKA</name>
<evidence type="ECO:0000259" key="6">
    <source>
        <dbReference type="Pfam" id="PF02826"/>
    </source>
</evidence>
<dbReference type="PANTHER" id="PTHR10996:SF257">
    <property type="entry name" value="GLYOXYLATE REDUCTASE 1"/>
    <property type="match status" value="1"/>
</dbReference>
<evidence type="ECO:0000256" key="3">
    <source>
        <dbReference type="ARBA" id="ARBA00023027"/>
    </source>
</evidence>
<dbReference type="Pfam" id="PF02826">
    <property type="entry name" value="2-Hacid_dh_C"/>
    <property type="match status" value="1"/>
</dbReference>
<dbReference type="GO" id="GO:0051287">
    <property type="term" value="F:NAD binding"/>
    <property type="evidence" value="ECO:0007669"/>
    <property type="project" value="InterPro"/>
</dbReference>
<keyword evidence="8" id="KW-1185">Reference proteome</keyword>
<dbReference type="Gene3D" id="3.40.50.720">
    <property type="entry name" value="NAD(P)-binding Rossmann-like Domain"/>
    <property type="match status" value="2"/>
</dbReference>
<dbReference type="InterPro" id="IPR036291">
    <property type="entry name" value="NAD(P)-bd_dom_sf"/>
</dbReference>
<evidence type="ECO:0000313" key="8">
    <source>
        <dbReference type="Proteomes" id="UP001431209"/>
    </source>
</evidence>
<dbReference type="GO" id="GO:0016618">
    <property type="term" value="F:hydroxypyruvate reductase [NAD(P)H] activity"/>
    <property type="evidence" value="ECO:0007669"/>
    <property type="project" value="TreeGrafter"/>
</dbReference>
<dbReference type="GO" id="GO:0005829">
    <property type="term" value="C:cytosol"/>
    <property type="evidence" value="ECO:0007669"/>
    <property type="project" value="TreeGrafter"/>
</dbReference>
<dbReference type="PROSITE" id="PS00671">
    <property type="entry name" value="D_2_HYDROXYACID_DH_3"/>
    <property type="match status" value="1"/>
</dbReference>
<evidence type="ECO:0000256" key="4">
    <source>
        <dbReference type="RuleBase" id="RU003719"/>
    </source>
</evidence>
<dbReference type="FunFam" id="3.40.50.720:FF:000203">
    <property type="entry name" value="D-3-phosphoglycerate dehydrogenase (SerA)"/>
    <property type="match status" value="1"/>
</dbReference>
<dbReference type="PROSITE" id="PS00065">
    <property type="entry name" value="D_2_HYDROXYACID_DH_1"/>
    <property type="match status" value="1"/>
</dbReference>
<dbReference type="InterPro" id="IPR006140">
    <property type="entry name" value="D-isomer_DH_NAD-bd"/>
</dbReference>
<keyword evidence="2 4" id="KW-0560">Oxidoreductase</keyword>
<gene>
    <name evidence="7" type="ORF">AKO1_007936</name>
</gene>
<comment type="caution">
    <text evidence="7">The sequence shown here is derived from an EMBL/GenBank/DDBJ whole genome shotgun (WGS) entry which is preliminary data.</text>
</comment>
<feature type="domain" description="D-isomer specific 2-hydroxyacid dehydrogenase catalytic" evidence="5">
    <location>
        <begin position="74"/>
        <end position="328"/>
    </location>
</feature>
<dbReference type="InterPro" id="IPR029752">
    <property type="entry name" value="D-isomer_DH_CS1"/>
</dbReference>